<evidence type="ECO:0000256" key="4">
    <source>
        <dbReference type="ARBA" id="ARBA00022692"/>
    </source>
</evidence>
<organism evidence="9 10">
    <name type="scientific">Acetivibrio mesophilus</name>
    <dbReference type="NCBI Taxonomy" id="2487273"/>
    <lineage>
        <taxon>Bacteria</taxon>
        <taxon>Bacillati</taxon>
        <taxon>Bacillota</taxon>
        <taxon>Clostridia</taxon>
        <taxon>Eubacteriales</taxon>
        <taxon>Oscillospiraceae</taxon>
        <taxon>Acetivibrio</taxon>
    </lineage>
</organism>
<evidence type="ECO:0000256" key="7">
    <source>
        <dbReference type="ARBA" id="ARBA00023136"/>
    </source>
</evidence>
<dbReference type="NCBIfam" id="TIGR03426">
    <property type="entry name" value="shape_MreD"/>
    <property type="match status" value="1"/>
</dbReference>
<evidence type="ECO:0000313" key="9">
    <source>
        <dbReference type="EMBL" id="RXE59043.1"/>
    </source>
</evidence>
<dbReference type="OrthoDB" id="9796616at2"/>
<feature type="transmembrane region" description="Helical" evidence="8">
    <location>
        <begin position="97"/>
        <end position="121"/>
    </location>
</feature>
<evidence type="ECO:0000256" key="8">
    <source>
        <dbReference type="SAM" id="Phobius"/>
    </source>
</evidence>
<accession>A0A4Q0I429</accession>
<dbReference type="RefSeq" id="WP_069194385.1">
    <property type="nucleotide sequence ID" value="NZ_RLII01000009.1"/>
</dbReference>
<evidence type="ECO:0000256" key="5">
    <source>
        <dbReference type="ARBA" id="ARBA00022960"/>
    </source>
</evidence>
<dbReference type="Pfam" id="PF04093">
    <property type="entry name" value="MreD"/>
    <property type="match status" value="1"/>
</dbReference>
<evidence type="ECO:0000256" key="2">
    <source>
        <dbReference type="ARBA" id="ARBA00007776"/>
    </source>
</evidence>
<feature type="transmembrane region" description="Helical" evidence="8">
    <location>
        <begin position="6"/>
        <end position="29"/>
    </location>
</feature>
<dbReference type="GO" id="GO:0008360">
    <property type="term" value="P:regulation of cell shape"/>
    <property type="evidence" value="ECO:0007669"/>
    <property type="project" value="UniProtKB-KW"/>
</dbReference>
<keyword evidence="7 8" id="KW-0472">Membrane</keyword>
<gene>
    <name evidence="9" type="primary">mreD</name>
    <name evidence="9" type="ORF">EFD62_08745</name>
</gene>
<evidence type="ECO:0000256" key="3">
    <source>
        <dbReference type="ARBA" id="ARBA00022475"/>
    </source>
</evidence>
<evidence type="ECO:0000256" key="1">
    <source>
        <dbReference type="ARBA" id="ARBA00004651"/>
    </source>
</evidence>
<dbReference type="AlphaFoldDB" id="A0A4Q0I429"/>
<dbReference type="PIRSF" id="PIRSF037497">
    <property type="entry name" value="MreD_Clostridium/Treponema_prd"/>
    <property type="match status" value="1"/>
</dbReference>
<evidence type="ECO:0000313" key="10">
    <source>
        <dbReference type="Proteomes" id="UP000289166"/>
    </source>
</evidence>
<comment type="subcellular location">
    <subcellularLocation>
        <location evidence="1">Cell membrane</location>
        <topology evidence="1">Multi-pass membrane protein</topology>
    </subcellularLocation>
</comment>
<sequence length="171" mass="19255">MRVKIVSYAVLIFIIALIQSTVLGSISVFNVKPNLLLILIVSVALLGSNVEGAVIGFFCGLTQDMLSGRVIGFYALLGLYLGLGVAFINKRLYRENVLVAIFTTFISTIVYEFAVYFFSMFFKGSLDLVFPFKYVILPEAVYNSIVSIVIFLIVLKINHWSEELDRLSRRY</sequence>
<proteinExistence type="inferred from homology"/>
<feature type="transmembrane region" description="Helical" evidence="8">
    <location>
        <begin position="36"/>
        <end position="58"/>
    </location>
</feature>
<keyword evidence="6 8" id="KW-1133">Transmembrane helix</keyword>
<evidence type="ECO:0000256" key="6">
    <source>
        <dbReference type="ARBA" id="ARBA00022989"/>
    </source>
</evidence>
<dbReference type="Proteomes" id="UP000289166">
    <property type="component" value="Unassembled WGS sequence"/>
</dbReference>
<name>A0A4Q0I429_9FIRM</name>
<comment type="similarity">
    <text evidence="2">Belongs to the MreD family.</text>
</comment>
<dbReference type="InterPro" id="IPR017225">
    <property type="entry name" value="Cell_shape_determin_MreD_prd"/>
</dbReference>
<keyword evidence="5" id="KW-0133">Cell shape</keyword>
<dbReference type="GO" id="GO:0005886">
    <property type="term" value="C:plasma membrane"/>
    <property type="evidence" value="ECO:0007669"/>
    <property type="project" value="UniProtKB-SubCell"/>
</dbReference>
<dbReference type="InterPro" id="IPR007227">
    <property type="entry name" value="Cell_shape_determining_MreD"/>
</dbReference>
<keyword evidence="3" id="KW-1003">Cell membrane</keyword>
<reference evidence="10" key="1">
    <citation type="submission" date="2018-11" db="EMBL/GenBank/DDBJ databases">
        <title>Genome sequencing of a novel mesophilic and cellulolytic organism within the genus Hungateiclostridium.</title>
        <authorList>
            <person name="Rettenmaier R."/>
            <person name="Liebl W."/>
            <person name="Zverlov V."/>
        </authorList>
    </citation>
    <scope>NUCLEOTIDE SEQUENCE [LARGE SCALE GENOMIC DNA]</scope>
    <source>
        <strain evidence="10">N2K1</strain>
    </source>
</reference>
<feature type="transmembrane region" description="Helical" evidence="8">
    <location>
        <begin position="141"/>
        <end position="160"/>
    </location>
</feature>
<protein>
    <submittedName>
        <fullName evidence="9">Rod shape-determining protein MreD</fullName>
    </submittedName>
</protein>
<dbReference type="EMBL" id="RLII01000009">
    <property type="protein sequence ID" value="RXE59043.1"/>
    <property type="molecule type" value="Genomic_DNA"/>
</dbReference>
<comment type="caution">
    <text evidence="9">The sequence shown here is derived from an EMBL/GenBank/DDBJ whole genome shotgun (WGS) entry which is preliminary data.</text>
</comment>
<keyword evidence="4 8" id="KW-0812">Transmembrane</keyword>
<feature type="transmembrane region" description="Helical" evidence="8">
    <location>
        <begin position="70"/>
        <end position="88"/>
    </location>
</feature>
<keyword evidence="10" id="KW-1185">Reference proteome</keyword>